<feature type="chain" id="PRO_5018287370" evidence="1">
    <location>
        <begin position="18"/>
        <end position="268"/>
    </location>
</feature>
<proteinExistence type="predicted"/>
<dbReference type="Proteomes" id="UP000268016">
    <property type="component" value="Unassembled WGS sequence"/>
</dbReference>
<dbReference type="SUPFAM" id="SSF56281">
    <property type="entry name" value="Metallo-hydrolase/oxidoreductase"/>
    <property type="match status" value="1"/>
</dbReference>
<keyword evidence="2" id="KW-0378">Hydrolase</keyword>
<protein>
    <submittedName>
        <fullName evidence="2">Zn-dependent hydrolase</fullName>
    </submittedName>
</protein>
<evidence type="ECO:0000313" key="2">
    <source>
        <dbReference type="EMBL" id="ROT98996.1"/>
    </source>
</evidence>
<keyword evidence="3" id="KW-1185">Reference proteome</keyword>
<dbReference type="Pfam" id="PF13483">
    <property type="entry name" value="Lactamase_B_3"/>
    <property type="match status" value="1"/>
</dbReference>
<dbReference type="EMBL" id="RDRB01000008">
    <property type="protein sequence ID" value="ROT98996.1"/>
    <property type="molecule type" value="Genomic_DNA"/>
</dbReference>
<dbReference type="PANTHER" id="PTHR39189">
    <property type="entry name" value="UPF0173 METAL-DEPENDENT HYDROLASE YTKL"/>
    <property type="match status" value="1"/>
</dbReference>
<comment type="caution">
    <text evidence="2">The sequence shown here is derived from an EMBL/GenBank/DDBJ whole genome shotgun (WGS) entry which is preliminary data.</text>
</comment>
<feature type="signal peptide" evidence="1">
    <location>
        <begin position="1"/>
        <end position="17"/>
    </location>
</feature>
<accession>A0A3N2QUW7</accession>
<evidence type="ECO:0000313" key="3">
    <source>
        <dbReference type="Proteomes" id="UP000268016"/>
    </source>
</evidence>
<gene>
    <name evidence="2" type="ORF">EAT49_15325</name>
</gene>
<dbReference type="RefSeq" id="WP_123643177.1">
    <property type="nucleotide sequence ID" value="NZ_ML119088.1"/>
</dbReference>
<evidence type="ECO:0000256" key="1">
    <source>
        <dbReference type="SAM" id="SignalP"/>
    </source>
</evidence>
<organism evidence="2 3">
    <name type="scientific">Histidinibacterium lentulum</name>
    <dbReference type="NCBI Taxonomy" id="2480588"/>
    <lineage>
        <taxon>Bacteria</taxon>
        <taxon>Pseudomonadati</taxon>
        <taxon>Pseudomonadota</taxon>
        <taxon>Alphaproteobacteria</taxon>
        <taxon>Rhodobacterales</taxon>
        <taxon>Paracoccaceae</taxon>
        <taxon>Histidinibacterium</taxon>
    </lineage>
</organism>
<sequence>MRWLIPLLLLAALPATAQDRRASHCIALVQAPGLEVIPASFRQPVAQDSVRLSYIDHSMVLIQTEDGTAAVTDYNGYLGPADFTPDVVTMNNAHSTHWTALPDPEIPHVLEGWGTEENPQEHWLDLGSMLVRNVHTDTRSGFGEPRVNGNSIFIFEVAGLCIGHLGHLHHVPDAQQFAAIGRLDVVMAPVDGGLTLTRPELIETLQRFRSSVVVPIHAFGASNLVRFLEDMSGDFAVEMVDGPSIEVSLRTLPDRPTIMVLPPRFLSD</sequence>
<name>A0A3N2QUW7_9RHOB</name>
<dbReference type="AlphaFoldDB" id="A0A3N2QUW7"/>
<dbReference type="Gene3D" id="3.60.15.10">
    <property type="entry name" value="Ribonuclease Z/Hydroxyacylglutathione hydrolase-like"/>
    <property type="match status" value="1"/>
</dbReference>
<keyword evidence="1" id="KW-0732">Signal</keyword>
<dbReference type="PANTHER" id="PTHR39189:SF1">
    <property type="entry name" value="UPF0173 METAL-DEPENDENT HYDROLASE YTKL"/>
    <property type="match status" value="1"/>
</dbReference>
<dbReference type="GO" id="GO:0016787">
    <property type="term" value="F:hydrolase activity"/>
    <property type="evidence" value="ECO:0007669"/>
    <property type="project" value="UniProtKB-KW"/>
</dbReference>
<dbReference type="InterPro" id="IPR036866">
    <property type="entry name" value="RibonucZ/Hydroxyglut_hydro"/>
</dbReference>
<reference evidence="2 3" key="1">
    <citation type="submission" date="2018-10" db="EMBL/GenBank/DDBJ databases">
        <title>Histidinibacterium lentulum gen. nov., sp. nov., a marine bacterium from the culture broth of Picochlorum sp. 122.</title>
        <authorList>
            <person name="Wang G."/>
        </authorList>
    </citation>
    <scope>NUCLEOTIDE SEQUENCE [LARGE SCALE GENOMIC DNA]</scope>
    <source>
        <strain evidence="2 3">B17</strain>
    </source>
</reference>
<dbReference type="OrthoDB" id="7343000at2"/>